<proteinExistence type="predicted"/>
<dbReference type="GO" id="GO:0003700">
    <property type="term" value="F:DNA-binding transcription factor activity"/>
    <property type="evidence" value="ECO:0007669"/>
    <property type="project" value="InterPro"/>
</dbReference>
<dbReference type="PANTHER" id="PTHR32002">
    <property type="entry name" value="PROTEIN NLP8"/>
    <property type="match status" value="1"/>
</dbReference>
<dbReference type="Proteomes" id="UP000245207">
    <property type="component" value="Unassembled WGS sequence"/>
</dbReference>
<evidence type="ECO:0000313" key="3">
    <source>
        <dbReference type="Proteomes" id="UP000245207"/>
    </source>
</evidence>
<feature type="region of interest" description="Disordered" evidence="1">
    <location>
        <begin position="513"/>
        <end position="538"/>
    </location>
</feature>
<keyword evidence="3" id="KW-1185">Reference proteome</keyword>
<dbReference type="EMBL" id="PKPP01007892">
    <property type="protein sequence ID" value="PWA52153.1"/>
    <property type="molecule type" value="Genomic_DNA"/>
</dbReference>
<dbReference type="PANTHER" id="PTHR32002:SF35">
    <property type="entry name" value="PROTEIN NLP6"/>
    <property type="match status" value="1"/>
</dbReference>
<feature type="region of interest" description="Disordered" evidence="1">
    <location>
        <begin position="296"/>
        <end position="326"/>
    </location>
</feature>
<gene>
    <name evidence="2" type="ORF">CTI12_AA455930</name>
</gene>
<organism evidence="2 3">
    <name type="scientific">Artemisia annua</name>
    <name type="common">Sweet wormwood</name>
    <dbReference type="NCBI Taxonomy" id="35608"/>
    <lineage>
        <taxon>Eukaryota</taxon>
        <taxon>Viridiplantae</taxon>
        <taxon>Streptophyta</taxon>
        <taxon>Embryophyta</taxon>
        <taxon>Tracheophyta</taxon>
        <taxon>Spermatophyta</taxon>
        <taxon>Magnoliopsida</taxon>
        <taxon>eudicotyledons</taxon>
        <taxon>Gunneridae</taxon>
        <taxon>Pentapetalae</taxon>
        <taxon>asterids</taxon>
        <taxon>campanulids</taxon>
        <taxon>Asterales</taxon>
        <taxon>Asteraceae</taxon>
        <taxon>Asteroideae</taxon>
        <taxon>Anthemideae</taxon>
        <taxon>Artemisiinae</taxon>
        <taxon>Artemisia</taxon>
    </lineage>
</organism>
<evidence type="ECO:0000313" key="2">
    <source>
        <dbReference type="EMBL" id="PWA52153.1"/>
    </source>
</evidence>
<dbReference type="AlphaFoldDB" id="A0A2U1LT31"/>
<protein>
    <recommendedName>
        <fullName evidence="4">RWP-RK domain-containing protein</fullName>
    </recommendedName>
</protein>
<reference evidence="2 3" key="1">
    <citation type="journal article" date="2018" name="Mol. Plant">
        <title>The genome of Artemisia annua provides insight into the evolution of Asteraceae family and artemisinin biosynthesis.</title>
        <authorList>
            <person name="Shen Q."/>
            <person name="Zhang L."/>
            <person name="Liao Z."/>
            <person name="Wang S."/>
            <person name="Yan T."/>
            <person name="Shi P."/>
            <person name="Liu M."/>
            <person name="Fu X."/>
            <person name="Pan Q."/>
            <person name="Wang Y."/>
            <person name="Lv Z."/>
            <person name="Lu X."/>
            <person name="Zhang F."/>
            <person name="Jiang W."/>
            <person name="Ma Y."/>
            <person name="Chen M."/>
            <person name="Hao X."/>
            <person name="Li L."/>
            <person name="Tang Y."/>
            <person name="Lv G."/>
            <person name="Zhou Y."/>
            <person name="Sun X."/>
            <person name="Brodelius P.E."/>
            <person name="Rose J.K.C."/>
            <person name="Tang K."/>
        </authorList>
    </citation>
    <scope>NUCLEOTIDE SEQUENCE [LARGE SCALE GENOMIC DNA]</scope>
    <source>
        <strain evidence="3">cv. Huhao1</strain>
        <tissue evidence="2">Leaf</tissue>
    </source>
</reference>
<feature type="compositionally biased region" description="Polar residues" evidence="1">
    <location>
        <begin position="516"/>
        <end position="529"/>
    </location>
</feature>
<dbReference type="STRING" id="35608.A0A2U1LT31"/>
<name>A0A2U1LT31_ARTAN</name>
<evidence type="ECO:0008006" key="4">
    <source>
        <dbReference type="Google" id="ProtNLM"/>
    </source>
</evidence>
<accession>A0A2U1LT31</accession>
<feature type="region of interest" description="Disordered" evidence="1">
    <location>
        <begin position="209"/>
        <end position="239"/>
    </location>
</feature>
<sequence>MTNNNVTPVFLPYIATTPNFTVSNGSDNFPRYAGVNYISDSTPGEVRRKLHEALNGLSLHDQQSVLVQFWAPTKAGKVFLLTTTYQLYGVYGLDPGLDVYRKGCLQHKLFVDRDGNESVGLPGLAFKEETRQQTRNMNFYYPEDIRPKFESNAIFPMKWGSFAVPVFLKNTCVGVLEFITTKSMSSYDGDMDLVEEALKCAGLQPSKEKKSSKEISIPKTKRTDAPTETTSSNKKRRKTQKRMYASYNCVASYFGLSKEEAMKRVKCKFNLTKDVKETTFTEVLRKLGITNWPYVKNGREASTSSPKTQDKPTASKIPTGLEPAENAPLIHNTNERQFVRDSDATENQHNNFSWLNYIENQLMADLDENQANETLAMANFSEPPMNPTSSEIPAGLEPAENAHLIHDTNKRQLGIYSGATENQYNDAPLMAPVVYTADQAHLVPAPVDETSDMAISYEFPSPTLDELVRAIMRSPDRFFMPETIGRNHQVKETTFTKVIRKLGITEWPYIAKKGTEASTSSPENPTASEIPTGMEPTENAHLIHNTDERQPRRDSNALENQYDDVQYMGMGPIYTEDPVMPDLADLAGTQANETLDIAEFARTLINPTSSGIPTGLKPTENAHLIHDTHEKQLGRDFDVLKNQYDDAQSTGLIYTGDEVMSDLVRAPINEITYVVTSSEIPNTTWEADAMKQELLASHDIDSFHTPDIHNPGELSDDFNYDEFFKNMINFDDDVFKD</sequence>
<comment type="caution">
    <text evidence="2">The sequence shown here is derived from an EMBL/GenBank/DDBJ whole genome shotgun (WGS) entry which is preliminary data.</text>
</comment>
<dbReference type="InterPro" id="IPR045012">
    <property type="entry name" value="NLP"/>
</dbReference>
<evidence type="ECO:0000256" key="1">
    <source>
        <dbReference type="SAM" id="MobiDB-lite"/>
    </source>
</evidence>